<organism evidence="1 2">
    <name type="scientific">Rubrivirga marina</name>
    <dbReference type="NCBI Taxonomy" id="1196024"/>
    <lineage>
        <taxon>Bacteria</taxon>
        <taxon>Pseudomonadati</taxon>
        <taxon>Rhodothermota</taxon>
        <taxon>Rhodothermia</taxon>
        <taxon>Rhodothermales</taxon>
        <taxon>Rubricoccaceae</taxon>
        <taxon>Rubrivirga</taxon>
    </lineage>
</organism>
<protein>
    <submittedName>
        <fullName evidence="1">Uncharacterized protein</fullName>
    </submittedName>
</protein>
<keyword evidence="2" id="KW-1185">Reference proteome</keyword>
<name>A0A271J3M7_9BACT</name>
<evidence type="ECO:0000313" key="2">
    <source>
        <dbReference type="Proteomes" id="UP000216339"/>
    </source>
</evidence>
<evidence type="ECO:0000313" key="1">
    <source>
        <dbReference type="EMBL" id="PAP78102.1"/>
    </source>
</evidence>
<dbReference type="EMBL" id="MQWD01000001">
    <property type="protein sequence ID" value="PAP78102.1"/>
    <property type="molecule type" value="Genomic_DNA"/>
</dbReference>
<sequence length="149" mass="16699">MARIIHAGETPAKRRRAHTRASAEALRLLAERPSLAAGAFDPEAKDLVGYLVYQLRGIGETIEDAAQSWDDRNYWRKSEKLRADYRWAPQTADQLEALVVADDWDAVVPVLVSLIPRFADVTIAKMTRDADHWVGAHRALLRRAEKAAA</sequence>
<reference evidence="1 2" key="1">
    <citation type="submission" date="2016-11" db="EMBL/GenBank/DDBJ databases">
        <title>Study of marine rhodopsin-containing bacteria.</title>
        <authorList>
            <person name="Yoshizawa S."/>
            <person name="Kumagai Y."/>
            <person name="Kogure K."/>
        </authorList>
    </citation>
    <scope>NUCLEOTIDE SEQUENCE [LARGE SCALE GENOMIC DNA]</scope>
    <source>
        <strain evidence="1 2">SAORIC-28</strain>
    </source>
</reference>
<gene>
    <name evidence="1" type="ORF">BSZ37_17490</name>
</gene>
<dbReference type="AlphaFoldDB" id="A0A271J3M7"/>
<proteinExistence type="predicted"/>
<accession>A0A271J3M7</accession>
<dbReference type="RefSeq" id="WP_179299729.1">
    <property type="nucleotide sequence ID" value="NZ_MQWD01000001.1"/>
</dbReference>
<comment type="caution">
    <text evidence="1">The sequence shown here is derived from an EMBL/GenBank/DDBJ whole genome shotgun (WGS) entry which is preliminary data.</text>
</comment>
<dbReference type="Proteomes" id="UP000216339">
    <property type="component" value="Unassembled WGS sequence"/>
</dbReference>